<dbReference type="Gene3D" id="1.20.1280.50">
    <property type="match status" value="1"/>
</dbReference>
<dbReference type="Proteomes" id="UP000053477">
    <property type="component" value="Unassembled WGS sequence"/>
</dbReference>
<dbReference type="STRING" id="27342.A0A0H2RYY8"/>
<name>A0A0H2RYY8_9AGAM</name>
<dbReference type="PROSITE" id="PS50181">
    <property type="entry name" value="FBOX"/>
    <property type="match status" value="1"/>
</dbReference>
<gene>
    <name evidence="2" type="ORF">SCHPADRAFT_943244</name>
</gene>
<reference evidence="2 3" key="1">
    <citation type="submission" date="2015-04" db="EMBL/GenBank/DDBJ databases">
        <title>Complete genome sequence of Schizopora paradoxa KUC8140, a cosmopolitan wood degrader in East Asia.</title>
        <authorList>
            <consortium name="DOE Joint Genome Institute"/>
            <person name="Min B."/>
            <person name="Park H."/>
            <person name="Jang Y."/>
            <person name="Kim J.-J."/>
            <person name="Kim K.H."/>
            <person name="Pangilinan J."/>
            <person name="Lipzen A."/>
            <person name="Riley R."/>
            <person name="Grigoriev I.V."/>
            <person name="Spatafora J.W."/>
            <person name="Choi I.-G."/>
        </authorList>
    </citation>
    <scope>NUCLEOTIDE SEQUENCE [LARGE SCALE GENOMIC DNA]</scope>
    <source>
        <strain evidence="2 3">KUC8140</strain>
    </source>
</reference>
<dbReference type="InParanoid" id="A0A0H2RYY8"/>
<dbReference type="SUPFAM" id="SSF81383">
    <property type="entry name" value="F-box domain"/>
    <property type="match status" value="1"/>
</dbReference>
<protein>
    <recommendedName>
        <fullName evidence="1">F-box domain-containing protein</fullName>
    </recommendedName>
</protein>
<dbReference type="CDD" id="cd09917">
    <property type="entry name" value="F-box_SF"/>
    <property type="match status" value="1"/>
</dbReference>
<feature type="domain" description="F-box" evidence="1">
    <location>
        <begin position="2"/>
        <end position="51"/>
    </location>
</feature>
<evidence type="ECO:0000313" key="3">
    <source>
        <dbReference type="Proteomes" id="UP000053477"/>
    </source>
</evidence>
<evidence type="ECO:0000313" key="2">
    <source>
        <dbReference type="EMBL" id="KLO09961.1"/>
    </source>
</evidence>
<dbReference type="Pfam" id="PF00646">
    <property type="entry name" value="F-box"/>
    <property type="match status" value="1"/>
</dbReference>
<dbReference type="OrthoDB" id="3226064at2759"/>
<dbReference type="AlphaFoldDB" id="A0A0H2RYY8"/>
<keyword evidence="3" id="KW-1185">Reference proteome</keyword>
<dbReference type="InterPro" id="IPR036047">
    <property type="entry name" value="F-box-like_dom_sf"/>
</dbReference>
<accession>A0A0H2RYY8</accession>
<dbReference type="InterPro" id="IPR001810">
    <property type="entry name" value="F-box_dom"/>
</dbReference>
<organism evidence="2 3">
    <name type="scientific">Schizopora paradoxa</name>
    <dbReference type="NCBI Taxonomy" id="27342"/>
    <lineage>
        <taxon>Eukaryota</taxon>
        <taxon>Fungi</taxon>
        <taxon>Dikarya</taxon>
        <taxon>Basidiomycota</taxon>
        <taxon>Agaricomycotina</taxon>
        <taxon>Agaricomycetes</taxon>
        <taxon>Hymenochaetales</taxon>
        <taxon>Schizoporaceae</taxon>
        <taxon>Schizopora</taxon>
    </lineage>
</organism>
<dbReference type="EMBL" id="KQ086040">
    <property type="protein sequence ID" value="KLO09961.1"/>
    <property type="molecule type" value="Genomic_DNA"/>
</dbReference>
<evidence type="ECO:0000259" key="1">
    <source>
        <dbReference type="PROSITE" id="PS50181"/>
    </source>
</evidence>
<proteinExistence type="predicted"/>
<sequence>MSLRIFNLPAELLERIYVESEPQDFVALSSCCRRFYDILHKSSNQFVWRSHFLRHFDDPRRCISRLGEPVARDARSFDWRGELLKRIRLDTVLTAPSLCRPEEVTDTLRTLILMIIETPPASPIFRESELSMNLSWLHEKEPGFPGVALAGFIDHLQERELSQNEKRLLHQVNSLNGMTVADLSFDDIRSFRSITNRCTDEDRSNYNRRGPYPPMGPYQLVTSESEVDDEAYLKVDWKYIHAAVNVFASHFTITEEDEEYISLFNLPQCQAQFPKRPSSCSHDWAGIERNWSLYLTFLMVDGIDEEPEGESTWEIRRVDALLKVENVIPNPMFPSRPTIFFADDADVHTMKGSVSMTAEQEVRWKLAYTFEELEDGMTLRFDGVQVGSVGSNFGVIGTYWNTLRPYHSIMGPACLLKLRE</sequence>